<feature type="transmembrane region" description="Helical" evidence="1">
    <location>
        <begin position="70"/>
        <end position="88"/>
    </location>
</feature>
<keyword evidence="3" id="KW-1185">Reference proteome</keyword>
<sequence>MDKSLWLVLILIATGTYAMRLLPMLWMSKRLRRREQGTELNNIPTWLSVLGPTMIAAMFGTSLIPATPSMVSWAATLIGTLFTLFVWYWKRTLGLPVLCGVAIYGVIIYVGQFI</sequence>
<feature type="transmembrane region" description="Helical" evidence="1">
    <location>
        <begin position="95"/>
        <end position="113"/>
    </location>
</feature>
<evidence type="ECO:0000313" key="3">
    <source>
        <dbReference type="Proteomes" id="UP000318717"/>
    </source>
</evidence>
<evidence type="ECO:0000313" key="2">
    <source>
        <dbReference type="EMBL" id="GEA50312.1"/>
    </source>
</evidence>
<organism evidence="2 3">
    <name type="scientific">Vibrio inusitatus NBRC 102082</name>
    <dbReference type="NCBI Taxonomy" id="1219070"/>
    <lineage>
        <taxon>Bacteria</taxon>
        <taxon>Pseudomonadati</taxon>
        <taxon>Pseudomonadota</taxon>
        <taxon>Gammaproteobacteria</taxon>
        <taxon>Vibrionales</taxon>
        <taxon>Vibrionaceae</taxon>
        <taxon>Vibrio</taxon>
    </lineage>
</organism>
<dbReference type="EMBL" id="BJLF01000004">
    <property type="protein sequence ID" value="GEA50312.1"/>
    <property type="molecule type" value="Genomic_DNA"/>
</dbReference>
<dbReference type="OrthoDB" id="9154314at2"/>
<dbReference type="Pfam" id="PF05437">
    <property type="entry name" value="AzlD"/>
    <property type="match status" value="1"/>
</dbReference>
<protein>
    <recommendedName>
        <fullName evidence="4">Branched-chain amino acid ABC transporter</fullName>
    </recommendedName>
</protein>
<reference evidence="2 3" key="1">
    <citation type="submission" date="2019-06" db="EMBL/GenBank/DDBJ databases">
        <title>Whole genome shotgun sequence of Vibrio inusitatus NBRC 102082.</title>
        <authorList>
            <person name="Hosoyama A."/>
            <person name="Uohara A."/>
            <person name="Ohji S."/>
            <person name="Ichikawa N."/>
        </authorList>
    </citation>
    <scope>NUCLEOTIDE SEQUENCE [LARGE SCALE GENOMIC DNA]</scope>
    <source>
        <strain evidence="2 3">NBRC 102082</strain>
    </source>
</reference>
<keyword evidence="1" id="KW-1133">Transmembrane helix</keyword>
<dbReference type="Proteomes" id="UP000318717">
    <property type="component" value="Unassembled WGS sequence"/>
</dbReference>
<proteinExistence type="predicted"/>
<dbReference type="InterPro" id="IPR008407">
    <property type="entry name" value="Brnchd-chn_aa_trnsp_AzlD"/>
</dbReference>
<comment type="caution">
    <text evidence="2">The sequence shown here is derived from an EMBL/GenBank/DDBJ whole genome shotgun (WGS) entry which is preliminary data.</text>
</comment>
<feature type="transmembrane region" description="Helical" evidence="1">
    <location>
        <begin position="46"/>
        <end position="64"/>
    </location>
</feature>
<keyword evidence="1" id="KW-0472">Membrane</keyword>
<accession>A0A4Y3HU78</accession>
<evidence type="ECO:0000256" key="1">
    <source>
        <dbReference type="SAM" id="Phobius"/>
    </source>
</evidence>
<feature type="transmembrane region" description="Helical" evidence="1">
    <location>
        <begin position="6"/>
        <end position="26"/>
    </location>
</feature>
<name>A0A4Y3HU78_9VIBR</name>
<evidence type="ECO:0008006" key="4">
    <source>
        <dbReference type="Google" id="ProtNLM"/>
    </source>
</evidence>
<dbReference type="RefSeq" id="WP_141344705.1">
    <property type="nucleotide sequence ID" value="NZ_BJLF01000004.1"/>
</dbReference>
<dbReference type="AlphaFoldDB" id="A0A4Y3HU78"/>
<gene>
    <name evidence="2" type="ORF">VIN01S_11160</name>
</gene>
<keyword evidence="1" id="KW-0812">Transmembrane</keyword>